<dbReference type="Pfam" id="PF13927">
    <property type="entry name" value="Ig_3"/>
    <property type="match status" value="7"/>
</dbReference>
<dbReference type="Gene3D" id="2.60.40.10">
    <property type="entry name" value="Immunoglobulins"/>
    <property type="match status" value="18"/>
</dbReference>
<evidence type="ECO:0000259" key="7">
    <source>
        <dbReference type="PROSITE" id="PS50835"/>
    </source>
</evidence>
<feature type="domain" description="Ig-like" evidence="7">
    <location>
        <begin position="1301"/>
        <end position="1389"/>
    </location>
</feature>
<dbReference type="GO" id="GO:0050839">
    <property type="term" value="F:cell adhesion molecule binding"/>
    <property type="evidence" value="ECO:0007669"/>
    <property type="project" value="TreeGrafter"/>
</dbReference>
<dbReference type="SMART" id="SM00408">
    <property type="entry name" value="IGc2"/>
    <property type="match status" value="15"/>
</dbReference>
<dbReference type="Pfam" id="PF07679">
    <property type="entry name" value="I-set"/>
    <property type="match status" value="4"/>
</dbReference>
<dbReference type="SMART" id="SM00409">
    <property type="entry name" value="IG"/>
    <property type="match status" value="18"/>
</dbReference>
<dbReference type="PANTHER" id="PTHR11640:SF164">
    <property type="entry name" value="MAM DOMAIN-CONTAINING GLYCOSYLPHOSPHATIDYLINOSITOL ANCHOR PROTEIN 1"/>
    <property type="match status" value="1"/>
</dbReference>
<protein>
    <recommendedName>
        <fullName evidence="7">Ig-like domain-containing protein</fullName>
    </recommendedName>
</protein>
<sequence>MLKRLAFIAVVLVTLTCNEVKSQISPTHISIEPNFTTVSNNENVQFNCTADGGPNNMFIWTKTSDAININTNGTISVEDIQNEFTNISVSNQSLLSFIVNSPANEGGGYTCFVFNEAGIDSANAVLHVNPFIVTPPQPQYAEVGERPTFTCVGESFPSPTYQWQRISSSNVITTLTGEVSTTYRLPFVGYTSFASYQCIVTANGTDNTITSSPALITISPRGSVVVLPSTQAVSRNGNASFICLAQGGPNNNIVWIRGNFDSSSFSLDAPVNVSYIINSLPIVDYDSSLSLTFVNGSDGGTYTCLVLNEAGVGSSSAILQVRPEIITDPVSTFTENGQSITFWCLADSFPSPQYYWERSNGSSNEFYIIPNENEQYLTIDSVVYEDNGRYRCNATAVMDTVRSNEAVLTISPSGSVEIDPGFTIATNGSTISFNCSARGGPNNSFFWTLSNATGLIANEADLMSRITMIPIDVTGFLNAAGPLIIENGTQLTLEYINATRNGGNYSCVVINEAGTSTVETTLYVAPIITLHPQDRLVTQGDNFMLSCLADAFPSPTYQWERMNQTSGNFEEITGKTSSNLRFNNVDFDEFGVYRCVASSEGITETAVSRGALVTVSPYGSLNATPATQIVSRNSSPTFTCEVSGGPNTTLVWIRGNGTNVQSTQTPIGINTFIGSLDVIVSETAPSLELSLQNVNGTNGGDYACIAVNEAGTDNGSVSLLIIPQILTNPVPQFVNVGQYLMLNCRADSFPAPNYQWEMMNRTSGYFEPLTGQTSYRLTLHIEYYLYGMYRCVATADGIEENGTSTPALVTVSPLDSVVVDPMNRTVSIGDTANFTCRAQGGPGNMFRWIKGNFNGPTLTAPLNVTQFLNSLSIFRSGYELSFTVGGGAADGGYYTCIVVNEAGYDTDNVSLLVRPQILTNPMPQYAEVGNNVTLTCEADSFPAPNYQWEMMNRTSGYFEHLNGQTSYVLILESISYEKYGMYRCVATTDSIEEKATSTPALVTVSPLDSVVADPEYRTVSINDTANFTCRAQGGPGNMFRWIKGNFTDPNLSAPLDVKQFLYNLSNITSDYFLSFTVGGGAADGGYYTCIVVNEAGYDTDNVSLLVRPQILTNPVAQYVNVDQQYVFLNCSADSFPAPNYQWEMMNRTSGYFEPLTGQTNYQLTLHIEYDLYGMYRCVATADGIKENATSTPALVTVSPLGSVNATPEYRTVSIGDTATFTCRAQGGPGNMFRWIKGIFNDSYQPVPLDVDKFLDDLDNITLDYFLSFTVSGGAADGGYYTCIVVNEAGYDTDNVTLYVSPVITLNPVDQYAHPGDTVIISCMADSYPPPTYQWQVLNTDTNMYQDINGETMTSYTIENIDYDQFGMYRCAVTTPIINQRIYSQPALITVSSNSSVTIDPDFIITENGSDVTFNCLSRGGPNNTFIWLRPSALDSLISNNPSVSSLLNSDSPIEVDDIIDQLSNITLSNEPTFTLYSINATEDGGNYACYVVNPAGVESNTTTLYVIPVITEDPREAFTNVSDTVTLNCRADSFPAPNYQWEMMNRTSGYFEPLTGQTSYQLTLHIEYDLYGMYRCVATADGIEENATSTPALVTVSPLHSTRTDPNVTNSVVNTPVTFNCLSLGGPNNMYYWVYDRTSQRLSNVSELNVTSHASRGGSYTCTVSNEAGYDYAISTLNVAPEILIHPCPQNVTLAVENITLYCLVSGYPFPQVEWYLNDTLILPQFDTRVTITTVNSPTLIPGYDSMGEFSGSGFSDFSLGSGGDSLDIRNPFGVSLDVGDIKDPFGTVSSRLVIKDTTISDSGLYHCEAIIDNLFDDEPSQPALVLVQTVPDEPLNVSSVSVGSRYVNLTWIVPHHN</sequence>
<dbReference type="GO" id="GO:0098609">
    <property type="term" value="P:cell-cell adhesion"/>
    <property type="evidence" value="ECO:0007669"/>
    <property type="project" value="TreeGrafter"/>
</dbReference>
<keyword evidence="4" id="KW-0325">Glycoprotein</keyword>
<proteinExistence type="predicted"/>
<evidence type="ECO:0000256" key="3">
    <source>
        <dbReference type="ARBA" id="ARBA00023157"/>
    </source>
</evidence>
<dbReference type="InterPro" id="IPR013783">
    <property type="entry name" value="Ig-like_fold"/>
</dbReference>
<evidence type="ECO:0000313" key="9">
    <source>
        <dbReference type="Proteomes" id="UP000007879"/>
    </source>
</evidence>
<dbReference type="GO" id="GO:0005886">
    <property type="term" value="C:plasma membrane"/>
    <property type="evidence" value="ECO:0007669"/>
    <property type="project" value="TreeGrafter"/>
</dbReference>
<feature type="domain" description="Ig-like" evidence="7">
    <location>
        <begin position="526"/>
        <end position="608"/>
    </location>
</feature>
<feature type="domain" description="Ig-like" evidence="7">
    <location>
        <begin position="130"/>
        <end position="210"/>
    </location>
</feature>
<feature type="domain" description="Ig-like" evidence="7">
    <location>
        <begin position="220"/>
        <end position="320"/>
    </location>
</feature>
<dbReference type="InterPro" id="IPR003598">
    <property type="entry name" value="Ig_sub2"/>
</dbReference>
<organism evidence="8 9">
    <name type="scientific">Amphimedon queenslandica</name>
    <name type="common">Sponge</name>
    <dbReference type="NCBI Taxonomy" id="400682"/>
    <lineage>
        <taxon>Eukaryota</taxon>
        <taxon>Metazoa</taxon>
        <taxon>Porifera</taxon>
        <taxon>Demospongiae</taxon>
        <taxon>Heteroscleromorpha</taxon>
        <taxon>Haplosclerida</taxon>
        <taxon>Niphatidae</taxon>
        <taxon>Amphimedon</taxon>
    </lineage>
</organism>
<evidence type="ECO:0000256" key="6">
    <source>
        <dbReference type="SAM" id="SignalP"/>
    </source>
</evidence>
<feature type="domain" description="Ig-like" evidence="7">
    <location>
        <begin position="1508"/>
        <end position="1595"/>
    </location>
</feature>
<dbReference type="GO" id="GO:0005911">
    <property type="term" value="C:cell-cell junction"/>
    <property type="evidence" value="ECO:0007669"/>
    <property type="project" value="TreeGrafter"/>
</dbReference>
<dbReference type="SUPFAM" id="SSF48726">
    <property type="entry name" value="Immunoglobulin"/>
    <property type="match status" value="16"/>
</dbReference>
<feature type="domain" description="Ig-like" evidence="7">
    <location>
        <begin position="26"/>
        <end position="127"/>
    </location>
</feature>
<feature type="domain" description="Ig-like" evidence="7">
    <location>
        <begin position="1192"/>
        <end position="1296"/>
    </location>
</feature>
<feature type="domain" description="Ig-like" evidence="7">
    <location>
        <begin position="412"/>
        <end position="523"/>
    </location>
</feature>
<feature type="domain" description="Ig-like" evidence="7">
    <location>
        <begin position="806"/>
        <end position="910"/>
    </location>
</feature>
<feature type="chain" id="PRO_5042813762" description="Ig-like domain-containing protein" evidence="6">
    <location>
        <begin position="23"/>
        <end position="1858"/>
    </location>
</feature>
<feature type="domain" description="Ig-like" evidence="7">
    <location>
        <begin position="323"/>
        <end position="409"/>
    </location>
</feature>
<dbReference type="PROSITE" id="PS50835">
    <property type="entry name" value="IG_LIKE"/>
    <property type="match status" value="18"/>
</dbReference>
<dbReference type="InterPro" id="IPR013098">
    <property type="entry name" value="Ig_I-set"/>
</dbReference>
<keyword evidence="3" id="KW-1015">Disulfide bond</keyword>
<dbReference type="PANTHER" id="PTHR11640">
    <property type="entry name" value="NEPHRIN"/>
    <property type="match status" value="1"/>
</dbReference>
<feature type="domain" description="Ig-like" evidence="7">
    <location>
        <begin position="723"/>
        <end position="805"/>
    </location>
</feature>
<dbReference type="EnsemblMetazoa" id="XM_020002419.1">
    <property type="protein sequence ID" value="XP_019857978.1"/>
    <property type="gene ID" value="LOC109586240"/>
</dbReference>
<dbReference type="InterPro" id="IPR036179">
    <property type="entry name" value="Ig-like_dom_sf"/>
</dbReference>
<evidence type="ECO:0000256" key="2">
    <source>
        <dbReference type="ARBA" id="ARBA00023136"/>
    </source>
</evidence>
<feature type="domain" description="Ig-like" evidence="7">
    <location>
        <begin position="1006"/>
        <end position="1103"/>
    </location>
</feature>
<feature type="domain" description="Ig-like" evidence="7">
    <location>
        <begin position="617"/>
        <end position="718"/>
    </location>
</feature>
<dbReference type="GeneID" id="109586240"/>
<dbReference type="InterPro" id="IPR051275">
    <property type="entry name" value="Cell_adhesion_signaling"/>
</dbReference>
<feature type="domain" description="Ig-like" evidence="7">
    <location>
        <begin position="1394"/>
        <end position="1505"/>
    </location>
</feature>
<evidence type="ECO:0000313" key="8">
    <source>
        <dbReference type="EnsemblMetazoa" id="XP_019857978.1"/>
    </source>
</evidence>
<feature type="domain" description="Ig-like" evidence="7">
    <location>
        <begin position="915"/>
        <end position="1003"/>
    </location>
</feature>
<feature type="domain" description="Ig-like" evidence="7">
    <location>
        <begin position="1108"/>
        <end position="1191"/>
    </location>
</feature>
<dbReference type="CDD" id="cd00096">
    <property type="entry name" value="Ig"/>
    <property type="match status" value="5"/>
</dbReference>
<keyword evidence="9" id="KW-1185">Reference proteome</keyword>
<evidence type="ECO:0000256" key="4">
    <source>
        <dbReference type="ARBA" id="ARBA00023180"/>
    </source>
</evidence>
<evidence type="ECO:0000256" key="1">
    <source>
        <dbReference type="ARBA" id="ARBA00004479"/>
    </source>
</evidence>
<dbReference type="Proteomes" id="UP000007879">
    <property type="component" value="Unassembled WGS sequence"/>
</dbReference>
<accession>A0AAN0JMD1</accession>
<dbReference type="Pfam" id="PF13895">
    <property type="entry name" value="Ig_2"/>
    <property type="match status" value="2"/>
</dbReference>
<comment type="subcellular location">
    <subcellularLocation>
        <location evidence="1">Membrane</location>
        <topology evidence="1">Single-pass type I membrane protein</topology>
    </subcellularLocation>
</comment>
<feature type="domain" description="Ig-like" evidence="7">
    <location>
        <begin position="1681"/>
        <end position="1810"/>
    </location>
</feature>
<dbReference type="RefSeq" id="XP_019857978.1">
    <property type="nucleotide sequence ID" value="XM_020002419.1"/>
</dbReference>
<feature type="domain" description="Ig-like" evidence="7">
    <location>
        <begin position="1598"/>
        <end position="1680"/>
    </location>
</feature>
<reference evidence="9" key="1">
    <citation type="journal article" date="2010" name="Nature">
        <title>The Amphimedon queenslandica genome and the evolution of animal complexity.</title>
        <authorList>
            <person name="Srivastava M."/>
            <person name="Simakov O."/>
            <person name="Chapman J."/>
            <person name="Fahey B."/>
            <person name="Gauthier M.E."/>
            <person name="Mitros T."/>
            <person name="Richards G.S."/>
            <person name="Conaco C."/>
            <person name="Dacre M."/>
            <person name="Hellsten U."/>
            <person name="Larroux C."/>
            <person name="Putnam N.H."/>
            <person name="Stanke M."/>
            <person name="Adamska M."/>
            <person name="Darling A."/>
            <person name="Degnan S.M."/>
            <person name="Oakley T.H."/>
            <person name="Plachetzki D.C."/>
            <person name="Zhai Y."/>
            <person name="Adamski M."/>
            <person name="Calcino A."/>
            <person name="Cummins S.F."/>
            <person name="Goodstein D.M."/>
            <person name="Harris C."/>
            <person name="Jackson D.J."/>
            <person name="Leys S.P."/>
            <person name="Shu S."/>
            <person name="Woodcroft B.J."/>
            <person name="Vervoort M."/>
            <person name="Kosik K.S."/>
            <person name="Manning G."/>
            <person name="Degnan B.M."/>
            <person name="Rokhsar D.S."/>
        </authorList>
    </citation>
    <scope>NUCLEOTIDE SEQUENCE [LARGE SCALE GENOMIC DNA]</scope>
</reference>
<dbReference type="KEGG" id="aqu:109586240"/>
<evidence type="ECO:0000256" key="5">
    <source>
        <dbReference type="ARBA" id="ARBA00023319"/>
    </source>
</evidence>
<dbReference type="InterPro" id="IPR007110">
    <property type="entry name" value="Ig-like_dom"/>
</dbReference>
<dbReference type="InterPro" id="IPR003599">
    <property type="entry name" value="Ig_sub"/>
</dbReference>
<feature type="signal peptide" evidence="6">
    <location>
        <begin position="1"/>
        <end position="22"/>
    </location>
</feature>
<keyword evidence="2" id="KW-0472">Membrane</keyword>
<keyword evidence="5" id="KW-0393">Immunoglobulin domain</keyword>
<name>A0AAN0JMD1_AMPQE</name>
<keyword evidence="6" id="KW-0732">Signal</keyword>
<reference evidence="8" key="2">
    <citation type="submission" date="2024-06" db="UniProtKB">
        <authorList>
            <consortium name="EnsemblMetazoa"/>
        </authorList>
    </citation>
    <scope>IDENTIFICATION</scope>
</reference>